<reference evidence="2 3" key="1">
    <citation type="submission" date="2023-05" db="EMBL/GenBank/DDBJ databases">
        <title>B98-5 Cell Line De Novo Hybrid Assembly: An Optical Mapping Approach.</title>
        <authorList>
            <person name="Kananen K."/>
            <person name="Auerbach J.A."/>
            <person name="Kautto E."/>
            <person name="Blachly J.S."/>
        </authorList>
    </citation>
    <scope>NUCLEOTIDE SEQUENCE [LARGE SCALE GENOMIC DNA]</scope>
    <source>
        <strain evidence="2">B95-8</strain>
        <tissue evidence="2">Cell line</tissue>
    </source>
</reference>
<evidence type="ECO:0000256" key="1">
    <source>
        <dbReference type="SAM" id="MobiDB-lite"/>
    </source>
</evidence>
<evidence type="ECO:0000313" key="2">
    <source>
        <dbReference type="EMBL" id="KAK2120609.1"/>
    </source>
</evidence>
<proteinExistence type="predicted"/>
<dbReference type="Proteomes" id="UP001266305">
    <property type="component" value="Unassembled WGS sequence"/>
</dbReference>
<organism evidence="2 3">
    <name type="scientific">Saguinus oedipus</name>
    <name type="common">Cotton-top tamarin</name>
    <name type="synonym">Oedipomidas oedipus</name>
    <dbReference type="NCBI Taxonomy" id="9490"/>
    <lineage>
        <taxon>Eukaryota</taxon>
        <taxon>Metazoa</taxon>
        <taxon>Chordata</taxon>
        <taxon>Craniata</taxon>
        <taxon>Vertebrata</taxon>
        <taxon>Euteleostomi</taxon>
        <taxon>Mammalia</taxon>
        <taxon>Eutheria</taxon>
        <taxon>Euarchontoglires</taxon>
        <taxon>Primates</taxon>
        <taxon>Haplorrhini</taxon>
        <taxon>Platyrrhini</taxon>
        <taxon>Cebidae</taxon>
        <taxon>Callitrichinae</taxon>
        <taxon>Saguinus</taxon>
    </lineage>
</organism>
<feature type="region of interest" description="Disordered" evidence="1">
    <location>
        <begin position="56"/>
        <end position="78"/>
    </location>
</feature>
<accession>A0ABQ9WI18</accession>
<evidence type="ECO:0000313" key="3">
    <source>
        <dbReference type="Proteomes" id="UP001266305"/>
    </source>
</evidence>
<comment type="caution">
    <text evidence="2">The sequence shown here is derived from an EMBL/GenBank/DDBJ whole genome shotgun (WGS) entry which is preliminary data.</text>
</comment>
<name>A0ABQ9WI18_SAGOE</name>
<protein>
    <submittedName>
        <fullName evidence="2">Uncharacterized protein</fullName>
    </submittedName>
</protein>
<sequence>MTKQRPTGPRGSSRHQHSFVNTVCAANKPGIVYGKQRDTASSAWAEPASWHPWVAGQEASGESPRHPPNALQRHEMAPRKAPHCYSKLIPVTFCAN</sequence>
<keyword evidence="3" id="KW-1185">Reference proteome</keyword>
<gene>
    <name evidence="2" type="ORF">P7K49_001995</name>
</gene>
<dbReference type="EMBL" id="JASSZA010000001">
    <property type="protein sequence ID" value="KAK2120609.1"/>
    <property type="molecule type" value="Genomic_DNA"/>
</dbReference>